<gene>
    <name evidence="2" type="ORF">ERUC_LOCUS11050</name>
</gene>
<feature type="coiled-coil region" evidence="1">
    <location>
        <begin position="6"/>
        <end position="40"/>
    </location>
</feature>
<dbReference type="AlphaFoldDB" id="A0ABC8JM00"/>
<name>A0ABC8JM00_ERUVS</name>
<dbReference type="Proteomes" id="UP001642260">
    <property type="component" value="Unassembled WGS sequence"/>
</dbReference>
<evidence type="ECO:0000313" key="3">
    <source>
        <dbReference type="Proteomes" id="UP001642260"/>
    </source>
</evidence>
<accession>A0ABC8JM00</accession>
<evidence type="ECO:0000313" key="2">
    <source>
        <dbReference type="EMBL" id="CAH8327338.1"/>
    </source>
</evidence>
<protein>
    <submittedName>
        <fullName evidence="2">Uncharacterized protein</fullName>
    </submittedName>
</protein>
<organism evidence="2 3">
    <name type="scientific">Eruca vesicaria subsp. sativa</name>
    <name type="common">Garden rocket</name>
    <name type="synonym">Eruca sativa</name>
    <dbReference type="NCBI Taxonomy" id="29727"/>
    <lineage>
        <taxon>Eukaryota</taxon>
        <taxon>Viridiplantae</taxon>
        <taxon>Streptophyta</taxon>
        <taxon>Embryophyta</taxon>
        <taxon>Tracheophyta</taxon>
        <taxon>Spermatophyta</taxon>
        <taxon>Magnoliopsida</taxon>
        <taxon>eudicotyledons</taxon>
        <taxon>Gunneridae</taxon>
        <taxon>Pentapetalae</taxon>
        <taxon>rosids</taxon>
        <taxon>malvids</taxon>
        <taxon>Brassicales</taxon>
        <taxon>Brassicaceae</taxon>
        <taxon>Brassiceae</taxon>
        <taxon>Eruca</taxon>
    </lineage>
</organism>
<dbReference type="EMBL" id="CAKOAT010107710">
    <property type="protein sequence ID" value="CAH8327338.1"/>
    <property type="molecule type" value="Genomic_DNA"/>
</dbReference>
<keyword evidence="1" id="KW-0175">Coiled coil</keyword>
<comment type="caution">
    <text evidence="2">The sequence shown here is derived from an EMBL/GenBank/DDBJ whole genome shotgun (WGS) entry which is preliminary data.</text>
</comment>
<proteinExistence type="predicted"/>
<evidence type="ECO:0000256" key="1">
    <source>
        <dbReference type="SAM" id="Coils"/>
    </source>
</evidence>
<sequence>MAKRALIEARDEIREKNRVIEQLKKTISQMRQRVTVNEEDEIVRQFEEFYV</sequence>
<reference evidence="2 3" key="1">
    <citation type="submission" date="2022-03" db="EMBL/GenBank/DDBJ databases">
        <authorList>
            <person name="Macdonald S."/>
            <person name="Ahmed S."/>
            <person name="Newling K."/>
        </authorList>
    </citation>
    <scope>NUCLEOTIDE SEQUENCE [LARGE SCALE GENOMIC DNA]</scope>
</reference>
<keyword evidence="3" id="KW-1185">Reference proteome</keyword>